<dbReference type="PROSITE" id="PS00166">
    <property type="entry name" value="ENOYL_COA_HYDRATASE"/>
    <property type="match status" value="1"/>
</dbReference>
<dbReference type="SUPFAM" id="SSF52096">
    <property type="entry name" value="ClpP/crotonase"/>
    <property type="match status" value="1"/>
</dbReference>
<dbReference type="CDD" id="cd06558">
    <property type="entry name" value="crotonase-like"/>
    <property type="match status" value="1"/>
</dbReference>
<evidence type="ECO:0000256" key="2">
    <source>
        <dbReference type="ARBA" id="ARBA00023239"/>
    </source>
</evidence>
<evidence type="ECO:0000313" key="4">
    <source>
        <dbReference type="EMBL" id="MEB3103704.1"/>
    </source>
</evidence>
<keyword evidence="5" id="KW-1185">Reference proteome</keyword>
<dbReference type="InterPro" id="IPR029045">
    <property type="entry name" value="ClpP/crotonase-like_dom_sf"/>
</dbReference>
<keyword evidence="2" id="KW-0456">Lyase</keyword>
<reference evidence="4" key="1">
    <citation type="submission" date="2023-12" db="EMBL/GenBank/DDBJ databases">
        <title>Fervidustalea candida gen. nov., sp. nov., a novel member of the family Paenibacillaceae isolated from a geothermal area.</title>
        <authorList>
            <person name="Li W.-J."/>
            <person name="Jiao J.-Y."/>
            <person name="Chen Y."/>
        </authorList>
    </citation>
    <scope>NUCLEOTIDE SEQUENCE</scope>
    <source>
        <strain evidence="4">SYSU GA230002</strain>
    </source>
</reference>
<dbReference type="EMBL" id="JAYJLD010000046">
    <property type="protein sequence ID" value="MEB3103704.1"/>
    <property type="molecule type" value="Genomic_DNA"/>
</dbReference>
<protein>
    <submittedName>
        <fullName evidence="4">Enoyl-CoA hydratase-related protein</fullName>
    </submittedName>
</protein>
<sequence length="261" mass="28540">MMTRLETLELEKRNKVAIIYLNRPPYNPLNQKVFAEMSLLMDQLENDRDVNAIVITGKGDKAFAAGADIKEMAQLTDAEMIKMNKTSRAALTQIQNSAKPVIAALNGLALGGGLELALACDLRICTEHAKMGLPEINLGILPGGGGTQRLQRLIGQAKAKEMLFFGDVINANEAHALGLVSKVVPQEEFMDQVLAWADKLAEKPMLAMRMIKTSVNTGANLDLESALDLETTCFGVAFDSADRKEGMQAFMEKRKPNFTSR</sequence>
<evidence type="ECO:0000313" key="5">
    <source>
        <dbReference type="Proteomes" id="UP001310386"/>
    </source>
</evidence>
<dbReference type="PANTHER" id="PTHR11941">
    <property type="entry name" value="ENOYL-COA HYDRATASE-RELATED"/>
    <property type="match status" value="1"/>
</dbReference>
<organism evidence="4 5">
    <name type="scientific">Ferviditalea candida</name>
    <dbReference type="NCBI Taxonomy" id="3108399"/>
    <lineage>
        <taxon>Bacteria</taxon>
        <taxon>Bacillati</taxon>
        <taxon>Bacillota</taxon>
        <taxon>Bacilli</taxon>
        <taxon>Bacillales</taxon>
        <taxon>Paenibacillaceae</taxon>
        <taxon>Ferviditalea</taxon>
    </lineage>
</organism>
<proteinExistence type="inferred from homology"/>
<dbReference type="Gene3D" id="3.90.226.10">
    <property type="entry name" value="2-enoyl-CoA Hydratase, Chain A, domain 1"/>
    <property type="match status" value="1"/>
</dbReference>
<dbReference type="InterPro" id="IPR018376">
    <property type="entry name" value="Enoyl-CoA_hyd/isom_CS"/>
</dbReference>
<gene>
    <name evidence="4" type="ORF">VF724_18875</name>
</gene>
<name>A0ABU5ZMG6_9BACL</name>
<dbReference type="InterPro" id="IPR001753">
    <property type="entry name" value="Enoyl-CoA_hydra/iso"/>
</dbReference>
<accession>A0ABU5ZMG6</accession>
<evidence type="ECO:0000256" key="1">
    <source>
        <dbReference type="ARBA" id="ARBA00005254"/>
    </source>
</evidence>
<dbReference type="Proteomes" id="UP001310386">
    <property type="component" value="Unassembled WGS sequence"/>
</dbReference>
<dbReference type="PANTHER" id="PTHR11941:SF54">
    <property type="entry name" value="ENOYL-COA HYDRATASE, MITOCHONDRIAL"/>
    <property type="match status" value="1"/>
</dbReference>
<dbReference type="InterPro" id="IPR014748">
    <property type="entry name" value="Enoyl-CoA_hydra_C"/>
</dbReference>
<dbReference type="Gene3D" id="1.10.12.10">
    <property type="entry name" value="Lyase 2-enoyl-coa Hydratase, Chain A, domain 2"/>
    <property type="match status" value="1"/>
</dbReference>
<comment type="similarity">
    <text evidence="1 3">Belongs to the enoyl-CoA hydratase/isomerase family.</text>
</comment>
<evidence type="ECO:0000256" key="3">
    <source>
        <dbReference type="RuleBase" id="RU003707"/>
    </source>
</evidence>
<comment type="caution">
    <text evidence="4">The sequence shown here is derived from an EMBL/GenBank/DDBJ whole genome shotgun (WGS) entry which is preliminary data.</text>
</comment>
<dbReference type="Pfam" id="PF00378">
    <property type="entry name" value="ECH_1"/>
    <property type="match status" value="1"/>
</dbReference>